<gene>
    <name evidence="1" type="ORF">DV515_00006759</name>
</gene>
<sequence>MVPSERSAAIRSLGRRAHNEPRWLHNAGVSRRTRPELCSPSLSAQVMAFKINTREESGGREVKFTGGELAVKRTLGDGDFGVMHGP</sequence>
<proteinExistence type="predicted"/>
<dbReference type="EMBL" id="QUSF01000017">
    <property type="protein sequence ID" value="RLW03009.1"/>
    <property type="molecule type" value="Genomic_DNA"/>
</dbReference>
<dbReference type="AlphaFoldDB" id="A0A3L8SKH5"/>
<accession>A0A3L8SKH5</accession>
<organism evidence="1 2">
    <name type="scientific">Chloebia gouldiae</name>
    <name type="common">Gouldian finch</name>
    <name type="synonym">Erythrura gouldiae</name>
    <dbReference type="NCBI Taxonomy" id="44316"/>
    <lineage>
        <taxon>Eukaryota</taxon>
        <taxon>Metazoa</taxon>
        <taxon>Chordata</taxon>
        <taxon>Craniata</taxon>
        <taxon>Vertebrata</taxon>
        <taxon>Euteleostomi</taxon>
        <taxon>Archelosauria</taxon>
        <taxon>Archosauria</taxon>
        <taxon>Dinosauria</taxon>
        <taxon>Saurischia</taxon>
        <taxon>Theropoda</taxon>
        <taxon>Coelurosauria</taxon>
        <taxon>Aves</taxon>
        <taxon>Neognathae</taxon>
        <taxon>Neoaves</taxon>
        <taxon>Telluraves</taxon>
        <taxon>Australaves</taxon>
        <taxon>Passeriformes</taxon>
        <taxon>Passeroidea</taxon>
        <taxon>Passeridae</taxon>
        <taxon>Chloebia</taxon>
    </lineage>
</organism>
<evidence type="ECO:0000313" key="2">
    <source>
        <dbReference type="Proteomes" id="UP000276834"/>
    </source>
</evidence>
<reference evidence="1 2" key="1">
    <citation type="journal article" date="2018" name="Proc. R. Soc. B">
        <title>A non-coding region near Follistatin controls head colour polymorphism in the Gouldian finch.</title>
        <authorList>
            <person name="Toomey M.B."/>
            <person name="Marques C.I."/>
            <person name="Andrade P."/>
            <person name="Araujo P.M."/>
            <person name="Sabatino S."/>
            <person name="Gazda M.A."/>
            <person name="Afonso S."/>
            <person name="Lopes R.J."/>
            <person name="Corbo J.C."/>
            <person name="Carneiro M."/>
        </authorList>
    </citation>
    <scope>NUCLEOTIDE SEQUENCE [LARGE SCALE GENOMIC DNA]</scope>
    <source>
        <strain evidence="1">Red01</strain>
        <tissue evidence="1">Muscle</tissue>
    </source>
</reference>
<dbReference type="Proteomes" id="UP000276834">
    <property type="component" value="Unassembled WGS sequence"/>
</dbReference>
<name>A0A3L8SKH5_CHLGU</name>
<comment type="caution">
    <text evidence="1">The sequence shown here is derived from an EMBL/GenBank/DDBJ whole genome shotgun (WGS) entry which is preliminary data.</text>
</comment>
<protein>
    <submittedName>
        <fullName evidence="1">Uncharacterized protein</fullName>
    </submittedName>
</protein>
<keyword evidence="2" id="KW-1185">Reference proteome</keyword>
<evidence type="ECO:0000313" key="1">
    <source>
        <dbReference type="EMBL" id="RLW03009.1"/>
    </source>
</evidence>